<keyword evidence="2" id="KW-0808">Transferase</keyword>
<dbReference type="InterPro" id="IPR050508">
    <property type="entry name" value="Methyltransf_Superfamily"/>
</dbReference>
<dbReference type="GO" id="GO:0032259">
    <property type="term" value="P:methylation"/>
    <property type="evidence" value="ECO:0007669"/>
    <property type="project" value="UniProtKB-KW"/>
</dbReference>
<dbReference type="Pfam" id="PF08241">
    <property type="entry name" value="Methyltransf_11"/>
    <property type="match status" value="1"/>
</dbReference>
<dbReference type="InterPro" id="IPR029063">
    <property type="entry name" value="SAM-dependent_MTases_sf"/>
</dbReference>
<dbReference type="InterPro" id="IPR013216">
    <property type="entry name" value="Methyltransf_11"/>
</dbReference>
<organism evidence="2 3">
    <name type="scientific">Myxococcus llanfairpwllgwyngyllgogerychwyrndrobwllllantysiliogogogochensis</name>
    <dbReference type="NCBI Taxonomy" id="2590453"/>
    <lineage>
        <taxon>Bacteria</taxon>
        <taxon>Pseudomonadati</taxon>
        <taxon>Myxococcota</taxon>
        <taxon>Myxococcia</taxon>
        <taxon>Myxococcales</taxon>
        <taxon>Cystobacterineae</taxon>
        <taxon>Myxococcaceae</taxon>
        <taxon>Myxococcus</taxon>
    </lineage>
</organism>
<dbReference type="RefSeq" id="WP_141641726.1">
    <property type="nucleotide sequence ID" value="NZ_VIFM01000020.1"/>
</dbReference>
<comment type="caution">
    <text evidence="2">The sequence shown here is derived from an EMBL/GenBank/DDBJ whole genome shotgun (WGS) entry which is preliminary data.</text>
</comment>
<dbReference type="PANTHER" id="PTHR42912">
    <property type="entry name" value="METHYLTRANSFERASE"/>
    <property type="match status" value="1"/>
</dbReference>
<evidence type="ECO:0000313" key="2">
    <source>
        <dbReference type="EMBL" id="TQF16658.1"/>
    </source>
</evidence>
<dbReference type="Gene3D" id="3.40.50.150">
    <property type="entry name" value="Vaccinia Virus protein VP39"/>
    <property type="match status" value="1"/>
</dbReference>
<dbReference type="GO" id="GO:0008757">
    <property type="term" value="F:S-adenosylmethionine-dependent methyltransferase activity"/>
    <property type="evidence" value="ECO:0007669"/>
    <property type="project" value="InterPro"/>
</dbReference>
<dbReference type="CDD" id="cd02440">
    <property type="entry name" value="AdoMet_MTases"/>
    <property type="match status" value="1"/>
</dbReference>
<protein>
    <submittedName>
        <fullName evidence="2">Class I SAM-dependent methyltransferase</fullName>
    </submittedName>
</protein>
<dbReference type="SUPFAM" id="SSF53335">
    <property type="entry name" value="S-adenosyl-L-methionine-dependent methyltransferases"/>
    <property type="match status" value="1"/>
</dbReference>
<dbReference type="PANTHER" id="PTHR42912:SF95">
    <property type="entry name" value="METHYLTRANSFERASE TYPE 11 DOMAIN-CONTAINING PROTEIN"/>
    <property type="match status" value="1"/>
</dbReference>
<keyword evidence="3" id="KW-1185">Reference proteome</keyword>
<dbReference type="OrthoDB" id="65624at2"/>
<dbReference type="AlphaFoldDB" id="A0A540X5Z1"/>
<keyword evidence="2" id="KW-0489">Methyltransferase</keyword>
<dbReference type="EMBL" id="VIFM01000020">
    <property type="protein sequence ID" value="TQF16658.1"/>
    <property type="molecule type" value="Genomic_DNA"/>
</dbReference>
<gene>
    <name evidence="2" type="ORF">FJV41_07515</name>
</gene>
<reference evidence="2 3" key="1">
    <citation type="submission" date="2019-06" db="EMBL/GenBank/DDBJ databases">
        <authorList>
            <person name="Livingstone P."/>
            <person name="Whitworth D."/>
        </authorList>
    </citation>
    <scope>NUCLEOTIDE SEQUENCE [LARGE SCALE GENOMIC DNA]</scope>
    <source>
        <strain evidence="2 3">AM401</strain>
    </source>
</reference>
<sequence>MSSPSPAESYLLDFHRRLAGVTSREFGGAPVLRDGEMFPSTYALLEAAVPKEDGPRVVLDLACGDGYLLELLARRNQPGLALVGLDMSEHELAVARARLNGAATLHLGRAQSLPLAEASVDVVLSHLALMLMDDVETVLSEMQRVLKPTGRVSVVVGGELVRGEAFEVYLGLLKPLLAAEERVPMPLGDARVRSVEGLTGLFGGFTHVDIRRLEVQGDATPEHAWESLSTTYDADRLSTAARASLKHAFVQAVEPLRRTDGTIPMRWGMRQVTATGRRRTE</sequence>
<evidence type="ECO:0000313" key="3">
    <source>
        <dbReference type="Proteomes" id="UP000315369"/>
    </source>
</evidence>
<name>A0A540X5Z1_9BACT</name>
<evidence type="ECO:0000259" key="1">
    <source>
        <dbReference type="Pfam" id="PF08241"/>
    </source>
</evidence>
<proteinExistence type="predicted"/>
<accession>A0A540X5Z1</accession>
<dbReference type="Proteomes" id="UP000315369">
    <property type="component" value="Unassembled WGS sequence"/>
</dbReference>
<feature type="domain" description="Methyltransferase type 11" evidence="1">
    <location>
        <begin position="59"/>
        <end position="152"/>
    </location>
</feature>